<evidence type="ECO:0000313" key="1">
    <source>
        <dbReference type="EMBL" id="RIW13366.1"/>
    </source>
</evidence>
<dbReference type="InterPro" id="IPR018490">
    <property type="entry name" value="cNMP-bd_dom_sf"/>
</dbReference>
<reference evidence="1 2" key="1">
    <citation type="submission" date="2018-09" db="EMBL/GenBank/DDBJ databases">
        <authorList>
            <person name="Wang X."/>
            <person name="Du Z."/>
        </authorList>
    </citation>
    <scope>NUCLEOTIDE SEQUENCE [LARGE SCALE GENOMIC DNA]</scope>
    <source>
        <strain evidence="1 2">N3</strain>
    </source>
</reference>
<organism evidence="1 2">
    <name type="scientific">Algoriphagus lacus</name>
    <dbReference type="NCBI Taxonomy" id="2056311"/>
    <lineage>
        <taxon>Bacteria</taxon>
        <taxon>Pseudomonadati</taxon>
        <taxon>Bacteroidota</taxon>
        <taxon>Cytophagia</taxon>
        <taxon>Cytophagales</taxon>
        <taxon>Cyclobacteriaceae</taxon>
        <taxon>Algoriphagus</taxon>
    </lineage>
</organism>
<sequence length="189" mass="21321">MVAPILKKVFDPIIELDLQVWKNFENLGSVSDLPKESILKQSNSVEGYFNLILKGSGGAILSTERNSVCVDIALENEFLNDYLSFTSQKPSPIEVRLFEDSQIFRVSYQNFQKTMLSGNFGLKVSLLASEEAINDKQQQQIDLLTKSAKTRYLEMLEKRPGLDRIPLKYLASFLGITPQSLSRIRAGKI</sequence>
<name>A0A418PNR6_9BACT</name>
<comment type="caution">
    <text evidence="1">The sequence shown here is derived from an EMBL/GenBank/DDBJ whole genome shotgun (WGS) entry which is preliminary data.</text>
</comment>
<keyword evidence="2" id="KW-1185">Reference proteome</keyword>
<dbReference type="InterPro" id="IPR014710">
    <property type="entry name" value="RmlC-like_jellyroll"/>
</dbReference>
<evidence type="ECO:0000313" key="2">
    <source>
        <dbReference type="Proteomes" id="UP000283522"/>
    </source>
</evidence>
<protein>
    <submittedName>
        <fullName evidence="1">Crp/Fnr family transcriptional regulator</fullName>
    </submittedName>
</protein>
<proteinExistence type="predicted"/>
<dbReference type="AlphaFoldDB" id="A0A418PNR6"/>
<accession>A0A418PNR6</accession>
<dbReference type="EMBL" id="QXML01000009">
    <property type="protein sequence ID" value="RIW13366.1"/>
    <property type="molecule type" value="Genomic_DNA"/>
</dbReference>
<gene>
    <name evidence="1" type="ORF">D0X99_16460</name>
</gene>
<dbReference type="Proteomes" id="UP000283522">
    <property type="component" value="Unassembled WGS sequence"/>
</dbReference>
<dbReference type="Gene3D" id="2.60.120.10">
    <property type="entry name" value="Jelly Rolls"/>
    <property type="match status" value="1"/>
</dbReference>
<dbReference type="SUPFAM" id="SSF51206">
    <property type="entry name" value="cAMP-binding domain-like"/>
    <property type="match status" value="1"/>
</dbReference>